<accession>A0A8X6F273</accession>
<dbReference type="EMBL" id="BMAO01010470">
    <property type="protein sequence ID" value="GFQ67454.1"/>
    <property type="molecule type" value="Genomic_DNA"/>
</dbReference>
<dbReference type="AlphaFoldDB" id="A0A8X6F273"/>
<sequence length="97" mass="10590">MCAVPTVPGGAPFSMWFLKFTLGESITGGTEFPIEFILQIIVILVPHSHEVMLPTCFLPLGVVDDTTLDIIPVPDLQKVANSDTESVALYHSLNKKH</sequence>
<gene>
    <name evidence="1" type="ORF">TNCT_657271</name>
</gene>
<proteinExistence type="predicted"/>
<evidence type="ECO:0000313" key="1">
    <source>
        <dbReference type="EMBL" id="GFQ67454.1"/>
    </source>
</evidence>
<reference evidence="1" key="1">
    <citation type="submission" date="2020-07" db="EMBL/GenBank/DDBJ databases">
        <title>Multicomponent nature underlies the extraordinary mechanical properties of spider dragline silk.</title>
        <authorList>
            <person name="Kono N."/>
            <person name="Nakamura H."/>
            <person name="Mori M."/>
            <person name="Yoshida Y."/>
            <person name="Ohtoshi R."/>
            <person name="Malay A.D."/>
            <person name="Moran D.A.P."/>
            <person name="Tomita M."/>
            <person name="Numata K."/>
            <person name="Arakawa K."/>
        </authorList>
    </citation>
    <scope>NUCLEOTIDE SEQUENCE</scope>
</reference>
<organism evidence="1 2">
    <name type="scientific">Trichonephila clavata</name>
    <name type="common">Joro spider</name>
    <name type="synonym">Nephila clavata</name>
    <dbReference type="NCBI Taxonomy" id="2740835"/>
    <lineage>
        <taxon>Eukaryota</taxon>
        <taxon>Metazoa</taxon>
        <taxon>Ecdysozoa</taxon>
        <taxon>Arthropoda</taxon>
        <taxon>Chelicerata</taxon>
        <taxon>Arachnida</taxon>
        <taxon>Araneae</taxon>
        <taxon>Araneomorphae</taxon>
        <taxon>Entelegynae</taxon>
        <taxon>Araneoidea</taxon>
        <taxon>Nephilidae</taxon>
        <taxon>Trichonephila</taxon>
    </lineage>
</organism>
<name>A0A8X6F273_TRICU</name>
<dbReference type="OrthoDB" id="2438421at2759"/>
<protein>
    <submittedName>
        <fullName evidence="1">Uncharacterized protein</fullName>
    </submittedName>
</protein>
<keyword evidence="2" id="KW-1185">Reference proteome</keyword>
<evidence type="ECO:0000313" key="2">
    <source>
        <dbReference type="Proteomes" id="UP000887116"/>
    </source>
</evidence>
<dbReference type="Proteomes" id="UP000887116">
    <property type="component" value="Unassembled WGS sequence"/>
</dbReference>
<comment type="caution">
    <text evidence="1">The sequence shown here is derived from an EMBL/GenBank/DDBJ whole genome shotgun (WGS) entry which is preliminary data.</text>
</comment>